<evidence type="ECO:0000256" key="1">
    <source>
        <dbReference type="SAM" id="MobiDB-lite"/>
    </source>
</evidence>
<protein>
    <submittedName>
        <fullName evidence="2">Uncharacterized protein</fullName>
    </submittedName>
</protein>
<accession>A0ABR2HZ81</accession>
<dbReference type="EMBL" id="JAPCWZ010000007">
    <property type="protein sequence ID" value="KAK8855336.1"/>
    <property type="molecule type" value="Genomic_DNA"/>
</dbReference>
<feature type="compositionally biased region" description="Acidic residues" evidence="1">
    <location>
        <begin position="292"/>
        <end position="301"/>
    </location>
</feature>
<name>A0ABR2HZ81_9PEZI</name>
<feature type="region of interest" description="Disordered" evidence="1">
    <location>
        <begin position="282"/>
        <end position="301"/>
    </location>
</feature>
<gene>
    <name evidence="2" type="ORF">PGQ11_011248</name>
</gene>
<evidence type="ECO:0000313" key="2">
    <source>
        <dbReference type="EMBL" id="KAK8855336.1"/>
    </source>
</evidence>
<dbReference type="Proteomes" id="UP001390339">
    <property type="component" value="Unassembled WGS sequence"/>
</dbReference>
<proteinExistence type="predicted"/>
<keyword evidence="3" id="KW-1185">Reference proteome</keyword>
<reference evidence="2 3" key="1">
    <citation type="journal article" date="2024" name="IMA Fungus">
        <title>Apiospora arundinis, a panoply of carbohydrate-active enzymes and secondary metabolites.</title>
        <authorList>
            <person name="Sorensen T."/>
            <person name="Petersen C."/>
            <person name="Muurmann A.T."/>
            <person name="Christiansen J.V."/>
            <person name="Brundto M.L."/>
            <person name="Overgaard C.K."/>
            <person name="Boysen A.T."/>
            <person name="Wollenberg R.D."/>
            <person name="Larsen T.O."/>
            <person name="Sorensen J.L."/>
            <person name="Nielsen K.L."/>
            <person name="Sondergaard T.E."/>
        </authorList>
    </citation>
    <scope>NUCLEOTIDE SEQUENCE [LARGE SCALE GENOMIC DNA]</scope>
    <source>
        <strain evidence="2 3">AAU 773</strain>
    </source>
</reference>
<organism evidence="2 3">
    <name type="scientific">Apiospora arundinis</name>
    <dbReference type="NCBI Taxonomy" id="335852"/>
    <lineage>
        <taxon>Eukaryota</taxon>
        <taxon>Fungi</taxon>
        <taxon>Dikarya</taxon>
        <taxon>Ascomycota</taxon>
        <taxon>Pezizomycotina</taxon>
        <taxon>Sordariomycetes</taxon>
        <taxon>Xylariomycetidae</taxon>
        <taxon>Amphisphaeriales</taxon>
        <taxon>Apiosporaceae</taxon>
        <taxon>Apiospora</taxon>
    </lineage>
</organism>
<sequence length="301" mass="34252">MDSSLPNSPHWFDVVYLRTHDQTLCSPATTPSPILSRSPLGRAWNSDETYHLYIGDEVAKCLHSLKNPCIFMVNTLSYDRKHWATIYVEYFGQTPEFPQKRQFLQICERVCAEQGTYVVEPILNRVEPLAAGNLLAPHGIPASLLPPLFVWYDYCIAMSIHGNWNFLHSFQNGSTIPIAYDSDVPESWKDTEEEYTHYLRAFARRSAWKAASSGRQGELYIRGPVSKDTNAARVFIHVYHPSAVPPQQRDWPFNISERIKIVQRYATGWVFDQAAEHRTAVGASKMLPVDHGDEDAPGEPE</sequence>
<evidence type="ECO:0000313" key="3">
    <source>
        <dbReference type="Proteomes" id="UP001390339"/>
    </source>
</evidence>
<comment type="caution">
    <text evidence="2">The sequence shown here is derived from an EMBL/GenBank/DDBJ whole genome shotgun (WGS) entry which is preliminary data.</text>
</comment>